<dbReference type="GO" id="GO:0045892">
    <property type="term" value="P:negative regulation of DNA-templated transcription"/>
    <property type="evidence" value="ECO:0007669"/>
    <property type="project" value="TreeGrafter"/>
</dbReference>
<dbReference type="OMA" id="QVNYPGP"/>
<dbReference type="Gene3D" id="2.30.30.140">
    <property type="match status" value="2"/>
</dbReference>
<dbReference type="InterPro" id="IPR038348">
    <property type="entry name" value="SLED_sf"/>
</dbReference>
<dbReference type="InterPro" id="IPR050548">
    <property type="entry name" value="PcG_chromatin_remod_factors"/>
</dbReference>
<dbReference type="Pfam" id="PF02820">
    <property type="entry name" value="MBT"/>
    <property type="match status" value="2"/>
</dbReference>
<dbReference type="PANTHER" id="PTHR12247">
    <property type="entry name" value="POLYCOMB GROUP PROTEIN"/>
    <property type="match status" value="1"/>
</dbReference>
<evidence type="ECO:0000256" key="3">
    <source>
        <dbReference type="ARBA" id="ARBA00022737"/>
    </source>
</evidence>
<keyword evidence="7" id="KW-1185">Reference proteome</keyword>
<proteinExistence type="predicted"/>
<keyword evidence="3" id="KW-0677">Repeat</keyword>
<dbReference type="GO" id="GO:0042393">
    <property type="term" value="F:histone binding"/>
    <property type="evidence" value="ECO:0007669"/>
    <property type="project" value="TreeGrafter"/>
</dbReference>
<dbReference type="GO" id="GO:0005634">
    <property type="term" value="C:nucleus"/>
    <property type="evidence" value="ECO:0007669"/>
    <property type="project" value="UniProtKB-SubCell"/>
</dbReference>
<reference evidence="8" key="1">
    <citation type="submission" date="2022-11" db="UniProtKB">
        <authorList>
            <consortium name="WormBaseParasite"/>
        </authorList>
    </citation>
    <scope>IDENTIFICATION</scope>
</reference>
<sequence>MHDDSVECVISGIMSECLNRVCSSLRHIKEVHVSECCKDPSERHMYSQFGVTSDNSPKIRHSISSGHSNYTPANGSFSWENYLQINGCCPCDQVSNFPHISESFDVYPRLKLGQYVGYYCREIINNLADTEEKTFWPCRLISLHGDWAHLLPFRAKNSEDSMFWKLISRDCAPIDSLINNDFECSTSFDVIDNNNFIHGDELFHVLPKDDCAVAADFTRFDSDFPVDDAFGPKRAYELIKIGQYVEIQEPVIGDPRRFWICKILDNVCGRLLLEYMSLEEDSILNVNIPRCILLQSKEDIEITLAVFVKLDAKRPLKKHNLEVDMKLEALHPLTRTQFYPANISEILNEYYFVVELDLMYSLADESVGSRRGSILPPDVPQSPLQTCLPRPTSLKIICHKESTGIFPVGWCAQKRLRLSVSDEFDWSSYLKRKGGRMLNEHHLLSENHLIWRAEFHRGQKFECVYPSPEKDKICVATVIRFIKPLLWVYFDSWPQFAAPIILHCLTTDLFPCGWCSTCQYPLDIGPSSSQILKDNYELVNFVNAKYVSYEKKFADTPNYAFMPRCYMPKYGCQWSSCVFINTKCYVGPYLSRSRLSEMPRQIGPGPLVLVLKKVFRFVISSAYKPRDLFAEFQPDLFHYTNPFRDMIEIKAKFKGKRWRGMAEICKKTEHVDEWCRQLCEVLDACPSLISVKYVPDVENCAYRCSKAVKNRYAGTH</sequence>
<evidence type="ECO:0000313" key="8">
    <source>
        <dbReference type="WBParaSite" id="nRc.2.0.1.t43801-RA"/>
    </source>
</evidence>
<dbReference type="WBParaSite" id="nRc.2.0.1.t43801-RA">
    <property type="protein sequence ID" value="nRc.2.0.1.t43801-RA"/>
    <property type="gene ID" value="nRc.2.0.1.g43801"/>
</dbReference>
<protein>
    <submittedName>
        <fullName evidence="8">SLED domain-containing protein</fullName>
    </submittedName>
</protein>
<name>A0A915KYA2_ROMCU</name>
<evidence type="ECO:0000256" key="5">
    <source>
        <dbReference type="PROSITE-ProRule" id="PRU00459"/>
    </source>
</evidence>
<organism evidence="7 8">
    <name type="scientific">Romanomermis culicivorax</name>
    <name type="common">Nematode worm</name>
    <dbReference type="NCBI Taxonomy" id="13658"/>
    <lineage>
        <taxon>Eukaryota</taxon>
        <taxon>Metazoa</taxon>
        <taxon>Ecdysozoa</taxon>
        <taxon>Nematoda</taxon>
        <taxon>Enoplea</taxon>
        <taxon>Dorylaimia</taxon>
        <taxon>Mermithida</taxon>
        <taxon>Mermithoidea</taxon>
        <taxon>Mermithidae</taxon>
        <taxon>Romanomermis</taxon>
    </lineage>
</organism>
<dbReference type="Gene3D" id="3.90.1150.190">
    <property type="entry name" value="SLED domain"/>
    <property type="match status" value="1"/>
</dbReference>
<evidence type="ECO:0000256" key="1">
    <source>
        <dbReference type="ARBA" id="ARBA00004123"/>
    </source>
</evidence>
<keyword evidence="2" id="KW-0678">Repressor</keyword>
<accession>A0A915KYA2</accession>
<dbReference type="SMART" id="SM00561">
    <property type="entry name" value="MBT"/>
    <property type="match status" value="1"/>
</dbReference>
<dbReference type="PROSITE" id="PS51079">
    <property type="entry name" value="MBT"/>
    <property type="match status" value="1"/>
</dbReference>
<dbReference type="InterPro" id="IPR004092">
    <property type="entry name" value="Mbt"/>
</dbReference>
<evidence type="ECO:0000256" key="4">
    <source>
        <dbReference type="ARBA" id="ARBA00023242"/>
    </source>
</evidence>
<evidence type="ECO:0000259" key="6">
    <source>
        <dbReference type="Pfam" id="PF12140"/>
    </source>
</evidence>
<dbReference type="Proteomes" id="UP000887565">
    <property type="component" value="Unplaced"/>
</dbReference>
<dbReference type="InterPro" id="IPR021987">
    <property type="entry name" value="SLED"/>
</dbReference>
<evidence type="ECO:0000313" key="7">
    <source>
        <dbReference type="Proteomes" id="UP000887565"/>
    </source>
</evidence>
<dbReference type="GO" id="GO:0003682">
    <property type="term" value="F:chromatin binding"/>
    <property type="evidence" value="ECO:0007669"/>
    <property type="project" value="TreeGrafter"/>
</dbReference>
<comment type="subcellular location">
    <subcellularLocation>
        <location evidence="1">Nucleus</location>
    </subcellularLocation>
</comment>
<dbReference type="CDD" id="cd20095">
    <property type="entry name" value="MBT_SFMBT_rpt3"/>
    <property type="match status" value="1"/>
</dbReference>
<dbReference type="AlphaFoldDB" id="A0A915KYA2"/>
<feature type="domain" description="SLED" evidence="6">
    <location>
        <begin position="576"/>
        <end position="690"/>
    </location>
</feature>
<dbReference type="PANTHER" id="PTHR12247:SF139">
    <property type="entry name" value="ATHERIN-RELATED"/>
    <property type="match status" value="1"/>
</dbReference>
<keyword evidence="4" id="KW-0539">Nucleus</keyword>
<dbReference type="SUPFAM" id="SSF63748">
    <property type="entry name" value="Tudor/PWWP/MBT"/>
    <property type="match status" value="2"/>
</dbReference>
<evidence type="ECO:0000256" key="2">
    <source>
        <dbReference type="ARBA" id="ARBA00022491"/>
    </source>
</evidence>
<dbReference type="Pfam" id="PF12140">
    <property type="entry name" value="SLED"/>
    <property type="match status" value="1"/>
</dbReference>
<feature type="repeat" description="MBT" evidence="5">
    <location>
        <begin position="424"/>
        <end position="525"/>
    </location>
</feature>